<name>A0AAD7H8Q6_9AGAR</name>
<evidence type="ECO:0000256" key="1">
    <source>
        <dbReference type="SAM" id="SignalP"/>
    </source>
</evidence>
<evidence type="ECO:0000313" key="2">
    <source>
        <dbReference type="EMBL" id="KAJ7715141.1"/>
    </source>
</evidence>
<dbReference type="AlphaFoldDB" id="A0AAD7H8Q6"/>
<proteinExistence type="predicted"/>
<dbReference type="Proteomes" id="UP001215598">
    <property type="component" value="Unassembled WGS sequence"/>
</dbReference>
<reference evidence="2" key="1">
    <citation type="submission" date="2023-03" db="EMBL/GenBank/DDBJ databases">
        <title>Massive genome expansion in bonnet fungi (Mycena s.s.) driven by repeated elements and novel gene families across ecological guilds.</title>
        <authorList>
            <consortium name="Lawrence Berkeley National Laboratory"/>
            <person name="Harder C.B."/>
            <person name="Miyauchi S."/>
            <person name="Viragh M."/>
            <person name="Kuo A."/>
            <person name="Thoen E."/>
            <person name="Andreopoulos B."/>
            <person name="Lu D."/>
            <person name="Skrede I."/>
            <person name="Drula E."/>
            <person name="Henrissat B."/>
            <person name="Morin E."/>
            <person name="Kohler A."/>
            <person name="Barry K."/>
            <person name="LaButti K."/>
            <person name="Morin E."/>
            <person name="Salamov A."/>
            <person name="Lipzen A."/>
            <person name="Mereny Z."/>
            <person name="Hegedus B."/>
            <person name="Baldrian P."/>
            <person name="Stursova M."/>
            <person name="Weitz H."/>
            <person name="Taylor A."/>
            <person name="Grigoriev I.V."/>
            <person name="Nagy L.G."/>
            <person name="Martin F."/>
            <person name="Kauserud H."/>
        </authorList>
    </citation>
    <scope>NUCLEOTIDE SEQUENCE</scope>
    <source>
        <strain evidence="2">CBHHK182m</strain>
    </source>
</reference>
<evidence type="ECO:0000313" key="3">
    <source>
        <dbReference type="Proteomes" id="UP001215598"/>
    </source>
</evidence>
<organism evidence="2 3">
    <name type="scientific">Mycena metata</name>
    <dbReference type="NCBI Taxonomy" id="1033252"/>
    <lineage>
        <taxon>Eukaryota</taxon>
        <taxon>Fungi</taxon>
        <taxon>Dikarya</taxon>
        <taxon>Basidiomycota</taxon>
        <taxon>Agaricomycotina</taxon>
        <taxon>Agaricomycetes</taxon>
        <taxon>Agaricomycetidae</taxon>
        <taxon>Agaricales</taxon>
        <taxon>Marasmiineae</taxon>
        <taxon>Mycenaceae</taxon>
        <taxon>Mycena</taxon>
    </lineage>
</organism>
<feature type="chain" id="PRO_5042180164" description="Secreted protein" evidence="1">
    <location>
        <begin position="18"/>
        <end position="77"/>
    </location>
</feature>
<protein>
    <recommendedName>
        <fullName evidence="4">Secreted protein</fullName>
    </recommendedName>
</protein>
<evidence type="ECO:0008006" key="4">
    <source>
        <dbReference type="Google" id="ProtNLM"/>
    </source>
</evidence>
<gene>
    <name evidence="2" type="ORF">B0H16DRAFT_1616999</name>
</gene>
<sequence length="77" mass="8775">MCKRLRLVGLCCYFVSAHWWGKTQSTASALLRPRYAACTFEIHDLSSSRELWAIAGTIQPLLQRPSHEQTPVYVAPR</sequence>
<keyword evidence="1" id="KW-0732">Signal</keyword>
<comment type="caution">
    <text evidence="2">The sequence shown here is derived from an EMBL/GenBank/DDBJ whole genome shotgun (WGS) entry which is preliminary data.</text>
</comment>
<feature type="signal peptide" evidence="1">
    <location>
        <begin position="1"/>
        <end position="17"/>
    </location>
</feature>
<keyword evidence="3" id="KW-1185">Reference proteome</keyword>
<accession>A0AAD7H8Q6</accession>
<dbReference type="EMBL" id="JARKIB010000314">
    <property type="protein sequence ID" value="KAJ7715141.1"/>
    <property type="molecule type" value="Genomic_DNA"/>
</dbReference>